<keyword evidence="13" id="KW-1185">Reference proteome</keyword>
<reference evidence="12" key="1">
    <citation type="submission" date="2023-03" db="EMBL/GenBank/DDBJ databases">
        <title>Electrophorus voltai genome.</title>
        <authorList>
            <person name="Bian C."/>
        </authorList>
    </citation>
    <scope>NUCLEOTIDE SEQUENCE</scope>
    <source>
        <strain evidence="12">CB-2022</strain>
        <tissue evidence="12">Muscle</tissue>
    </source>
</reference>
<dbReference type="EMBL" id="JAROKS010000010">
    <property type="protein sequence ID" value="KAK1800883.1"/>
    <property type="molecule type" value="Genomic_DNA"/>
</dbReference>
<evidence type="ECO:0000256" key="8">
    <source>
        <dbReference type="SAM" id="MobiDB-lite"/>
    </source>
</evidence>
<sequence length="423" mass="48774">MIPKHFYRTSDFLNVCTPFAMKVTVRQISTVSKRECTFYLKLEWTKDLGAGFVVVLCDGISAWSGEVSEQDVTREAQEMEMPRERYVQELELALTEEGQTAQKYSFHLTPEKAGGPKLQLFYDKVESDISFKLGVVELLPVPEPTKVIRELISYGLERSTHVQVENHHLHEENQRLKSEQEHITSELERYVRQKETLEKDLYSRFVLVLNEKKAKIRTFQETIKQLQDTIEAEKQRLNSEAVGCVEYRFAGDEPEEENYYGSTTDEEGPGDPKLPPAKLHNKELLAKNPLDDRLNDMTDVAPSRKRRCRHLQQLKSQTKKAALEQHKSSRNELHQEAKAEVLYNCQSPGHHDGERLGRNRIPKECNIIGDQAIKKKGRGASEMVVRRDPDLVVIKWFDNKPMVMASSAYGIEPQDTCTRWSKK</sequence>
<dbReference type="GO" id="GO:0006303">
    <property type="term" value="P:double-strand break repair via nonhomologous end joining"/>
    <property type="evidence" value="ECO:0007669"/>
    <property type="project" value="TreeGrafter"/>
</dbReference>
<keyword evidence="4" id="KW-0234">DNA repair</keyword>
<dbReference type="PANTHER" id="PTHR28559:SF1">
    <property type="entry name" value="DNA REPAIR PROTEIN XRCC4"/>
    <property type="match status" value="1"/>
</dbReference>
<dbReference type="InterPro" id="IPR053961">
    <property type="entry name" value="XRCC4_N"/>
</dbReference>
<dbReference type="Gene3D" id="2.170.210.10">
    <property type="entry name" value="DNA double-strand break repair and VJ recombination XRCC4, N-terminal"/>
    <property type="match status" value="1"/>
</dbReference>
<dbReference type="InterPro" id="IPR014751">
    <property type="entry name" value="XRCC4-like_C"/>
</dbReference>
<feature type="compositionally biased region" description="Acidic residues" evidence="8">
    <location>
        <begin position="253"/>
        <end position="269"/>
    </location>
</feature>
<dbReference type="Pfam" id="PF21925">
    <property type="entry name" value="XRCC4_C"/>
    <property type="match status" value="1"/>
</dbReference>
<evidence type="ECO:0000256" key="5">
    <source>
        <dbReference type="ARBA" id="ARBA00023242"/>
    </source>
</evidence>
<comment type="similarity">
    <text evidence="6">Belongs to the XRCC4-XLF family. XRCC4 subfamily.</text>
</comment>
<evidence type="ECO:0000259" key="11">
    <source>
        <dbReference type="Pfam" id="PF21925"/>
    </source>
</evidence>
<dbReference type="InterPro" id="IPR053963">
    <property type="entry name" value="XRCC4_C"/>
</dbReference>
<keyword evidence="7" id="KW-0175">Coiled coil</keyword>
<dbReference type="GO" id="GO:0032807">
    <property type="term" value="C:DNA ligase IV complex"/>
    <property type="evidence" value="ECO:0007669"/>
    <property type="project" value="TreeGrafter"/>
</dbReference>
<dbReference type="GO" id="GO:0033152">
    <property type="term" value="P:immunoglobulin V(D)J recombination"/>
    <property type="evidence" value="ECO:0007669"/>
    <property type="project" value="TreeGrafter"/>
</dbReference>
<evidence type="ECO:0000256" key="6">
    <source>
        <dbReference type="ARBA" id="ARBA00025728"/>
    </source>
</evidence>
<accession>A0AAD9E1G2</accession>
<dbReference type="SUPFAM" id="SSF58022">
    <property type="entry name" value="XRCC4, C-terminal oligomerization domain"/>
    <property type="match status" value="1"/>
</dbReference>
<comment type="caution">
    <text evidence="12">The sequence shown here is derived from an EMBL/GenBank/DDBJ whole genome shotgun (WGS) entry which is preliminary data.</text>
</comment>
<feature type="domain" description="XRCC4 coiled-coil" evidence="10">
    <location>
        <begin position="143"/>
        <end position="218"/>
    </location>
</feature>
<comment type="subcellular location">
    <subcellularLocation>
        <location evidence="1">Nucleus</location>
    </subcellularLocation>
</comment>
<dbReference type="Proteomes" id="UP001239994">
    <property type="component" value="Unassembled WGS sequence"/>
</dbReference>
<dbReference type="Pfam" id="PF06632">
    <property type="entry name" value="XRCC4"/>
    <property type="match status" value="1"/>
</dbReference>
<keyword evidence="2" id="KW-0227">DNA damage</keyword>
<evidence type="ECO:0000313" key="13">
    <source>
        <dbReference type="Proteomes" id="UP001239994"/>
    </source>
</evidence>
<feature type="domain" description="XRCC4 C-terminal" evidence="11">
    <location>
        <begin position="254"/>
        <end position="343"/>
    </location>
</feature>
<dbReference type="AlphaFoldDB" id="A0AAD9E1G2"/>
<dbReference type="CDD" id="cd22283">
    <property type="entry name" value="HD_XRCC4_N"/>
    <property type="match status" value="1"/>
</dbReference>
<evidence type="ECO:0000256" key="2">
    <source>
        <dbReference type="ARBA" id="ARBA00022763"/>
    </source>
</evidence>
<dbReference type="GO" id="GO:0010165">
    <property type="term" value="P:response to X-ray"/>
    <property type="evidence" value="ECO:0007669"/>
    <property type="project" value="TreeGrafter"/>
</dbReference>
<keyword evidence="5" id="KW-0539">Nucleus</keyword>
<dbReference type="InterPro" id="IPR053962">
    <property type="entry name" value="XRCC4_CC"/>
</dbReference>
<evidence type="ECO:0000256" key="3">
    <source>
        <dbReference type="ARBA" id="ARBA00023172"/>
    </source>
</evidence>
<feature type="domain" description="XRCC4 N-terminal" evidence="9">
    <location>
        <begin position="37"/>
        <end position="138"/>
    </location>
</feature>
<dbReference type="SUPFAM" id="SSF50809">
    <property type="entry name" value="XRCC4, N-terminal domain"/>
    <property type="match status" value="1"/>
</dbReference>
<evidence type="ECO:0000256" key="4">
    <source>
        <dbReference type="ARBA" id="ARBA00023204"/>
    </source>
</evidence>
<evidence type="ECO:0000259" key="10">
    <source>
        <dbReference type="Pfam" id="PF21924"/>
    </source>
</evidence>
<evidence type="ECO:0000259" key="9">
    <source>
        <dbReference type="Pfam" id="PF06632"/>
    </source>
</evidence>
<evidence type="ECO:0000256" key="1">
    <source>
        <dbReference type="ARBA" id="ARBA00004123"/>
    </source>
</evidence>
<dbReference type="GO" id="GO:0003677">
    <property type="term" value="F:DNA binding"/>
    <property type="evidence" value="ECO:0007669"/>
    <property type="project" value="InterPro"/>
</dbReference>
<evidence type="ECO:0000256" key="7">
    <source>
        <dbReference type="SAM" id="Coils"/>
    </source>
</evidence>
<dbReference type="InterPro" id="IPR038051">
    <property type="entry name" value="XRCC4-like_N_sf"/>
</dbReference>
<proteinExistence type="inferred from homology"/>
<dbReference type="GO" id="GO:0005958">
    <property type="term" value="C:DNA-dependent protein kinase-DNA ligase 4 complex"/>
    <property type="evidence" value="ECO:0007669"/>
    <property type="project" value="TreeGrafter"/>
</dbReference>
<feature type="coiled-coil region" evidence="7">
    <location>
        <begin position="173"/>
        <end position="236"/>
    </location>
</feature>
<feature type="region of interest" description="Disordered" evidence="8">
    <location>
        <begin position="253"/>
        <end position="278"/>
    </location>
</feature>
<dbReference type="InterPro" id="IPR010585">
    <property type="entry name" value="DNA_repair_prot_XRCC4"/>
</dbReference>
<dbReference type="InterPro" id="IPR009089">
    <property type="entry name" value="XRCC4_N_sf"/>
</dbReference>
<organism evidence="12 13">
    <name type="scientific">Electrophorus voltai</name>
    <dbReference type="NCBI Taxonomy" id="2609070"/>
    <lineage>
        <taxon>Eukaryota</taxon>
        <taxon>Metazoa</taxon>
        <taxon>Chordata</taxon>
        <taxon>Craniata</taxon>
        <taxon>Vertebrata</taxon>
        <taxon>Euteleostomi</taxon>
        <taxon>Actinopterygii</taxon>
        <taxon>Neopterygii</taxon>
        <taxon>Teleostei</taxon>
        <taxon>Ostariophysi</taxon>
        <taxon>Gymnotiformes</taxon>
        <taxon>Gymnotoidei</taxon>
        <taxon>Gymnotidae</taxon>
        <taxon>Electrophorus</taxon>
    </lineage>
</organism>
<protein>
    <submittedName>
        <fullName evidence="12">Uncharacterized protein</fullName>
    </submittedName>
</protein>
<keyword evidence="3" id="KW-0233">DNA recombination</keyword>
<evidence type="ECO:0000313" key="12">
    <source>
        <dbReference type="EMBL" id="KAK1800883.1"/>
    </source>
</evidence>
<dbReference type="PANTHER" id="PTHR28559">
    <property type="entry name" value="DNA REPAIR PROTEIN XRCC4"/>
    <property type="match status" value="1"/>
</dbReference>
<dbReference type="Pfam" id="PF21924">
    <property type="entry name" value="XRCC4_CC"/>
    <property type="match status" value="1"/>
</dbReference>
<gene>
    <name evidence="12" type="ORF">P4O66_006065</name>
</gene>
<name>A0AAD9E1G2_9TELE</name>
<dbReference type="Gene3D" id="1.20.5.370">
    <property type="match status" value="1"/>
</dbReference>